<keyword evidence="11" id="KW-0732">Signal</keyword>
<dbReference type="Proteomes" id="UP001432322">
    <property type="component" value="Unassembled WGS sequence"/>
</dbReference>
<evidence type="ECO:0008006" key="14">
    <source>
        <dbReference type="Google" id="ProtNLM"/>
    </source>
</evidence>
<feature type="non-terminal residue" evidence="12">
    <location>
        <position position="294"/>
    </location>
</feature>
<keyword evidence="2" id="KW-0813">Transport</keyword>
<feature type="disulfide bond" evidence="8">
    <location>
        <begin position="213"/>
        <end position="222"/>
    </location>
</feature>
<evidence type="ECO:0000256" key="1">
    <source>
        <dbReference type="ARBA" id="ARBA00004141"/>
    </source>
</evidence>
<evidence type="ECO:0000313" key="13">
    <source>
        <dbReference type="Proteomes" id="UP001432322"/>
    </source>
</evidence>
<feature type="signal peptide" evidence="11">
    <location>
        <begin position="1"/>
        <end position="21"/>
    </location>
</feature>
<dbReference type="InterPro" id="IPR000175">
    <property type="entry name" value="Na/ntran_symport"/>
</dbReference>
<feature type="region of interest" description="Disordered" evidence="9">
    <location>
        <begin position="18"/>
        <end position="59"/>
    </location>
</feature>
<dbReference type="InterPro" id="IPR037272">
    <property type="entry name" value="SNS_sf"/>
</dbReference>
<dbReference type="GO" id="GO:0043005">
    <property type="term" value="C:neuron projection"/>
    <property type="evidence" value="ECO:0007669"/>
    <property type="project" value="TreeGrafter"/>
</dbReference>
<keyword evidence="13" id="KW-1185">Reference proteome</keyword>
<comment type="subcellular location">
    <subcellularLocation>
        <location evidence="1">Membrane</location>
        <topology evidence="1">Multi-pass membrane protein</topology>
    </subcellularLocation>
</comment>
<feature type="binding site" evidence="7">
    <location>
        <position position="106"/>
    </location>
    <ligand>
        <name>Na(+)</name>
        <dbReference type="ChEBI" id="CHEBI:29101"/>
        <label>1</label>
    </ligand>
</feature>
<accession>A0AAV5V7G8</accession>
<dbReference type="SUPFAM" id="SSF161070">
    <property type="entry name" value="SNF-like"/>
    <property type="match status" value="1"/>
</dbReference>
<evidence type="ECO:0000256" key="10">
    <source>
        <dbReference type="SAM" id="Phobius"/>
    </source>
</evidence>
<feature type="transmembrane region" description="Helical" evidence="10">
    <location>
        <begin position="127"/>
        <end position="147"/>
    </location>
</feature>
<evidence type="ECO:0000256" key="4">
    <source>
        <dbReference type="ARBA" id="ARBA00022847"/>
    </source>
</evidence>
<feature type="non-terminal residue" evidence="12">
    <location>
        <position position="1"/>
    </location>
</feature>
<proteinExistence type="predicted"/>
<feature type="binding site" evidence="7">
    <location>
        <position position="113"/>
    </location>
    <ligand>
        <name>Na(+)</name>
        <dbReference type="ChEBI" id="CHEBI:29101"/>
        <label>1</label>
    </ligand>
</feature>
<feature type="chain" id="PRO_5043686205" description="Transporter" evidence="11">
    <location>
        <begin position="22"/>
        <end position="294"/>
    </location>
</feature>
<gene>
    <name evidence="12" type="ORF">PFISCL1PPCAC_5485</name>
</gene>
<keyword evidence="3 10" id="KW-0812">Transmembrane</keyword>
<dbReference type="GO" id="GO:0005886">
    <property type="term" value="C:plasma membrane"/>
    <property type="evidence" value="ECO:0007669"/>
    <property type="project" value="TreeGrafter"/>
</dbReference>
<evidence type="ECO:0000256" key="9">
    <source>
        <dbReference type="SAM" id="MobiDB-lite"/>
    </source>
</evidence>
<evidence type="ECO:0000256" key="6">
    <source>
        <dbReference type="ARBA" id="ARBA00023136"/>
    </source>
</evidence>
<keyword evidence="8" id="KW-1015">Disulfide bond</keyword>
<organism evidence="12 13">
    <name type="scientific">Pristionchus fissidentatus</name>
    <dbReference type="NCBI Taxonomy" id="1538716"/>
    <lineage>
        <taxon>Eukaryota</taxon>
        <taxon>Metazoa</taxon>
        <taxon>Ecdysozoa</taxon>
        <taxon>Nematoda</taxon>
        <taxon>Chromadorea</taxon>
        <taxon>Rhabditida</taxon>
        <taxon>Rhabditina</taxon>
        <taxon>Diplogasteromorpha</taxon>
        <taxon>Diplogasteroidea</taxon>
        <taxon>Neodiplogasteridae</taxon>
        <taxon>Pristionchus</taxon>
    </lineage>
</organism>
<dbReference type="GO" id="GO:0046872">
    <property type="term" value="F:metal ion binding"/>
    <property type="evidence" value="ECO:0007669"/>
    <property type="project" value="UniProtKB-KW"/>
</dbReference>
<protein>
    <recommendedName>
        <fullName evidence="14">Transporter</fullName>
    </recommendedName>
</protein>
<dbReference type="PANTHER" id="PTHR11616">
    <property type="entry name" value="SODIUM/CHLORIDE DEPENDENT TRANSPORTER"/>
    <property type="match status" value="1"/>
</dbReference>
<feature type="transmembrane region" description="Helical" evidence="10">
    <location>
        <begin position="173"/>
        <end position="200"/>
    </location>
</feature>
<evidence type="ECO:0000256" key="11">
    <source>
        <dbReference type="SAM" id="SignalP"/>
    </source>
</evidence>
<keyword evidence="4" id="KW-0769">Symport</keyword>
<sequence>PLLSPFFLLLFPLSMPSPAPSSGGHRSDQESSTTLIGDSHKTPSSGQQKSLPRSSPRVHLNADAEHEAKTAQFKAGVERLLPSVDEEKKGRVGFSSQFQYIMAVIGMSVGLGNIWRFPAVAFQNGGGAFLVPYLIMGILFGLPMLYIDSSVGQFMQNSPSIVFKQYFPAAQGLGWTMATIVISIGFFYNVPCCWSLIYLVQLIFGNMKYMTSCTNEWNSIYCYSSLLCDGKSDNITQETLIYFNGSCVTKSLRNASLLASNLSTGMLAATEEYFYNHIAQKHSSFEFGHANWMV</sequence>
<name>A0AAV5V7G8_9BILA</name>
<keyword evidence="6 10" id="KW-0472">Membrane</keyword>
<feature type="binding site" evidence="7">
    <location>
        <position position="109"/>
    </location>
    <ligand>
        <name>Na(+)</name>
        <dbReference type="ChEBI" id="CHEBI:29101"/>
        <label>1</label>
    </ligand>
</feature>
<evidence type="ECO:0000256" key="8">
    <source>
        <dbReference type="PIRSR" id="PIRSR600175-2"/>
    </source>
</evidence>
<evidence type="ECO:0000256" key="2">
    <source>
        <dbReference type="ARBA" id="ARBA00022448"/>
    </source>
</evidence>
<evidence type="ECO:0000256" key="5">
    <source>
        <dbReference type="ARBA" id="ARBA00022989"/>
    </source>
</evidence>
<dbReference type="EMBL" id="BTSY01000002">
    <property type="protein sequence ID" value="GMT14188.1"/>
    <property type="molecule type" value="Genomic_DNA"/>
</dbReference>
<feature type="compositionally biased region" description="Polar residues" evidence="9">
    <location>
        <begin position="30"/>
        <end position="53"/>
    </location>
</feature>
<keyword evidence="5 10" id="KW-1133">Transmembrane helix</keyword>
<dbReference type="Pfam" id="PF00209">
    <property type="entry name" value="SNF"/>
    <property type="match status" value="1"/>
</dbReference>
<evidence type="ECO:0000313" key="12">
    <source>
        <dbReference type="EMBL" id="GMT14188.1"/>
    </source>
</evidence>
<evidence type="ECO:0000256" key="7">
    <source>
        <dbReference type="PIRSR" id="PIRSR600175-1"/>
    </source>
</evidence>
<dbReference type="PANTHER" id="PTHR11616:SF326">
    <property type="entry name" value="SODIUM-DEPENDENT TRANSPORTER SNF-5"/>
    <property type="match status" value="1"/>
</dbReference>
<dbReference type="PROSITE" id="PS50267">
    <property type="entry name" value="NA_NEUROTRAN_SYMP_3"/>
    <property type="match status" value="1"/>
</dbReference>
<reference evidence="12" key="1">
    <citation type="submission" date="2023-10" db="EMBL/GenBank/DDBJ databases">
        <title>Genome assembly of Pristionchus species.</title>
        <authorList>
            <person name="Yoshida K."/>
            <person name="Sommer R.J."/>
        </authorList>
    </citation>
    <scope>NUCLEOTIDE SEQUENCE</scope>
    <source>
        <strain evidence="12">RS5133</strain>
    </source>
</reference>
<dbReference type="GO" id="GO:0005332">
    <property type="term" value="F:gamma-aminobutyric acid:sodium:chloride symporter activity"/>
    <property type="evidence" value="ECO:0007669"/>
    <property type="project" value="TreeGrafter"/>
</dbReference>
<dbReference type="PRINTS" id="PR00176">
    <property type="entry name" value="NANEUSMPORT"/>
</dbReference>
<dbReference type="AlphaFoldDB" id="A0AAV5V7G8"/>
<keyword evidence="7" id="KW-0479">Metal-binding</keyword>
<comment type="caution">
    <text evidence="12">The sequence shown here is derived from an EMBL/GenBank/DDBJ whole genome shotgun (WGS) entry which is preliminary data.</text>
</comment>
<evidence type="ECO:0000256" key="3">
    <source>
        <dbReference type="ARBA" id="ARBA00022692"/>
    </source>
</evidence>
<feature type="transmembrane region" description="Helical" evidence="10">
    <location>
        <begin position="98"/>
        <end position="115"/>
    </location>
</feature>
<keyword evidence="7" id="KW-0915">Sodium</keyword>